<dbReference type="RefSeq" id="WP_070110890.1">
    <property type="nucleotide sequence ID" value="NZ_LZFO01000034.1"/>
</dbReference>
<organism evidence="2 3">
    <name type="scientific">Clostridium acetireducens DSM 10703</name>
    <dbReference type="NCBI Taxonomy" id="1121290"/>
    <lineage>
        <taxon>Bacteria</taxon>
        <taxon>Bacillati</taxon>
        <taxon>Bacillota</taxon>
        <taxon>Clostridia</taxon>
        <taxon>Eubacteriales</taxon>
        <taxon>Clostridiaceae</taxon>
        <taxon>Clostridium</taxon>
    </lineage>
</organism>
<feature type="transmembrane region" description="Helical" evidence="1">
    <location>
        <begin position="217"/>
        <end position="234"/>
    </location>
</feature>
<feature type="transmembrane region" description="Helical" evidence="1">
    <location>
        <begin position="59"/>
        <end position="81"/>
    </location>
</feature>
<dbReference type="EMBL" id="LZFO01000034">
    <property type="protein sequence ID" value="OFI05049.1"/>
    <property type="molecule type" value="Genomic_DNA"/>
</dbReference>
<dbReference type="AlphaFoldDB" id="A0A1E8EWN9"/>
<dbReference type="STRING" id="1121290.CLAOCE_19230"/>
<feature type="transmembrane region" description="Helical" evidence="1">
    <location>
        <begin position="17"/>
        <end position="39"/>
    </location>
</feature>
<sequence length="243" mass="27887">MFEVFKIELMKVKRSKLLCIVTLMPLFIVFQGIGNFLRYHDLFTSKGQNIWMQVYTQSVIFYGMNLLPLIVTIVMAYLANMENKQDNWKTMLILPIEKSHMYISKFFVGAIFIFLNIIVFISAVLIGGKMLASINMAFPKEIIIRPLLAFLVLFPVMAIQYYLSIRFSNAVALGIGIAMTLPAMLIANTKYWILFPWTYAGMFTLSGKVNMFSTSNNLYLICAAIFIMVMLLGIREFNKRDVV</sequence>
<keyword evidence="3" id="KW-1185">Reference proteome</keyword>
<keyword evidence="1" id="KW-0472">Membrane</keyword>
<feature type="transmembrane region" description="Helical" evidence="1">
    <location>
        <begin position="170"/>
        <end position="197"/>
    </location>
</feature>
<feature type="transmembrane region" description="Helical" evidence="1">
    <location>
        <begin position="142"/>
        <end position="163"/>
    </location>
</feature>
<evidence type="ECO:0000313" key="2">
    <source>
        <dbReference type="EMBL" id="OFI05049.1"/>
    </source>
</evidence>
<gene>
    <name evidence="2" type="ORF">CLOACE_19230</name>
</gene>
<dbReference type="OrthoDB" id="9781996at2"/>
<comment type="caution">
    <text evidence="2">The sequence shown here is derived from an EMBL/GenBank/DDBJ whole genome shotgun (WGS) entry which is preliminary data.</text>
</comment>
<accession>A0A1E8EWN9</accession>
<keyword evidence="1" id="KW-0812">Transmembrane</keyword>
<name>A0A1E8EWN9_9CLOT</name>
<dbReference type="Proteomes" id="UP000175744">
    <property type="component" value="Unassembled WGS sequence"/>
</dbReference>
<reference evidence="2 3" key="1">
    <citation type="submission" date="2016-06" db="EMBL/GenBank/DDBJ databases">
        <title>Genome sequence of Clostridium acetireducens DSM 10703.</title>
        <authorList>
            <person name="Poehlein A."/>
            <person name="Fluechter S."/>
            <person name="Duerre P."/>
            <person name="Daniel R."/>
        </authorList>
    </citation>
    <scope>NUCLEOTIDE SEQUENCE [LARGE SCALE GENOMIC DNA]</scope>
    <source>
        <strain evidence="2 3">DSM 10703</strain>
    </source>
</reference>
<feature type="transmembrane region" description="Helical" evidence="1">
    <location>
        <begin position="102"/>
        <end position="127"/>
    </location>
</feature>
<protein>
    <submittedName>
        <fullName evidence="2">ABC-2 family transporter protein</fullName>
    </submittedName>
</protein>
<dbReference type="CDD" id="cd21809">
    <property type="entry name" value="ABC-2_lan_permease-like"/>
    <property type="match status" value="1"/>
</dbReference>
<keyword evidence="1" id="KW-1133">Transmembrane helix</keyword>
<evidence type="ECO:0000313" key="3">
    <source>
        <dbReference type="Proteomes" id="UP000175744"/>
    </source>
</evidence>
<evidence type="ECO:0000256" key="1">
    <source>
        <dbReference type="SAM" id="Phobius"/>
    </source>
</evidence>
<proteinExistence type="predicted"/>
<dbReference type="Pfam" id="PF12730">
    <property type="entry name" value="ABC2_membrane_4"/>
    <property type="match status" value="1"/>
</dbReference>